<dbReference type="RefSeq" id="WP_109648004.1">
    <property type="nucleotide sequence ID" value="NZ_QGGB01000010.1"/>
</dbReference>
<feature type="domain" description="HNH nuclease" evidence="1">
    <location>
        <begin position="217"/>
        <end position="270"/>
    </location>
</feature>
<proteinExistence type="predicted"/>
<dbReference type="Gene3D" id="1.10.30.50">
    <property type="match status" value="1"/>
</dbReference>
<dbReference type="Pfam" id="PF13391">
    <property type="entry name" value="HNH_2"/>
    <property type="match status" value="1"/>
</dbReference>
<evidence type="ECO:0000313" key="2">
    <source>
        <dbReference type="EMBL" id="PWN05449.1"/>
    </source>
</evidence>
<reference evidence="2 3" key="1">
    <citation type="submission" date="2018-05" db="EMBL/GenBank/DDBJ databases">
        <title>Rhodohalobacter halophilus gen. nov., sp. nov., a moderately halophilic member of the family Balneolaceae.</title>
        <authorList>
            <person name="Liu Z.-W."/>
        </authorList>
    </citation>
    <scope>NUCLEOTIDE SEQUENCE [LARGE SCALE GENOMIC DNA]</scope>
    <source>
        <strain evidence="2 3">8A47</strain>
    </source>
</reference>
<sequence length="329" mass="38748">MKDFTREIEPILNLNSDRSHAWDDRTRGRAPHKPFLLLSILDGIDQGWITDNRIELSRELIDTFFLYWNATMGTDKVTTIALPFFHMKSEPFWELKYREGEKEYTYSPSLGSLQSRVEYAILKPDLYRLMDMMWERNALRQLLAGHYFDDDTAGHVLKVASLNFEARQYAVLTANMAADPFIADHSKNVERKRKVQFKQVRETGFSITVRKNYENACAFCRSRVETPGGQTLVEGAHIIPWSESNNDDPRNGLSLCRSHHWMFDNMMITVRDDYTIRISSWLEKNRNRVEETLKLKNCKILLPVQEMFFPHRVALLHHNERFEVFHKKN</sequence>
<evidence type="ECO:0000313" key="3">
    <source>
        <dbReference type="Proteomes" id="UP000245533"/>
    </source>
</evidence>
<protein>
    <recommendedName>
        <fullName evidence="1">HNH nuclease domain-containing protein</fullName>
    </recommendedName>
</protein>
<dbReference type="PIRSF" id="PIRSF030850">
    <property type="entry name" value="UCP030850"/>
    <property type="match status" value="1"/>
</dbReference>
<dbReference type="CDD" id="cd00085">
    <property type="entry name" value="HNHc"/>
    <property type="match status" value="1"/>
</dbReference>
<organism evidence="2 3">
    <name type="scientific">Rhodohalobacter mucosus</name>
    <dbReference type="NCBI Taxonomy" id="2079485"/>
    <lineage>
        <taxon>Bacteria</taxon>
        <taxon>Pseudomonadati</taxon>
        <taxon>Balneolota</taxon>
        <taxon>Balneolia</taxon>
        <taxon>Balneolales</taxon>
        <taxon>Balneolaceae</taxon>
        <taxon>Rhodohalobacter</taxon>
    </lineage>
</organism>
<keyword evidence="3" id="KW-1185">Reference proteome</keyword>
<gene>
    <name evidence="2" type="ORF">DDZ15_15400</name>
</gene>
<name>A0A316TQE4_9BACT</name>
<dbReference type="EMBL" id="QGGB01000010">
    <property type="protein sequence ID" value="PWN05449.1"/>
    <property type="molecule type" value="Genomic_DNA"/>
</dbReference>
<accession>A0A316TQE4</accession>
<dbReference type="OrthoDB" id="67788at2"/>
<dbReference type="InterPro" id="IPR003615">
    <property type="entry name" value="HNH_nuc"/>
</dbReference>
<evidence type="ECO:0000259" key="1">
    <source>
        <dbReference type="Pfam" id="PF13391"/>
    </source>
</evidence>
<dbReference type="Proteomes" id="UP000245533">
    <property type="component" value="Unassembled WGS sequence"/>
</dbReference>
<dbReference type="AlphaFoldDB" id="A0A316TQE4"/>
<comment type="caution">
    <text evidence="2">The sequence shown here is derived from an EMBL/GenBank/DDBJ whole genome shotgun (WGS) entry which is preliminary data.</text>
</comment>
<dbReference type="InterPro" id="IPR011396">
    <property type="entry name" value="PT_DNA_restrict"/>
</dbReference>